<name>A0AAW1IS21_POPJA</name>
<feature type="region of interest" description="Disordered" evidence="1">
    <location>
        <begin position="81"/>
        <end position="103"/>
    </location>
</feature>
<evidence type="ECO:0000313" key="3">
    <source>
        <dbReference type="Proteomes" id="UP001458880"/>
    </source>
</evidence>
<comment type="caution">
    <text evidence="2">The sequence shown here is derived from an EMBL/GenBank/DDBJ whole genome shotgun (WGS) entry which is preliminary data.</text>
</comment>
<protein>
    <submittedName>
        <fullName evidence="2">Uncharacterized protein</fullName>
    </submittedName>
</protein>
<evidence type="ECO:0000256" key="1">
    <source>
        <dbReference type="SAM" id="MobiDB-lite"/>
    </source>
</evidence>
<organism evidence="2 3">
    <name type="scientific">Popillia japonica</name>
    <name type="common">Japanese beetle</name>
    <dbReference type="NCBI Taxonomy" id="7064"/>
    <lineage>
        <taxon>Eukaryota</taxon>
        <taxon>Metazoa</taxon>
        <taxon>Ecdysozoa</taxon>
        <taxon>Arthropoda</taxon>
        <taxon>Hexapoda</taxon>
        <taxon>Insecta</taxon>
        <taxon>Pterygota</taxon>
        <taxon>Neoptera</taxon>
        <taxon>Endopterygota</taxon>
        <taxon>Coleoptera</taxon>
        <taxon>Polyphaga</taxon>
        <taxon>Scarabaeiformia</taxon>
        <taxon>Scarabaeidae</taxon>
        <taxon>Rutelinae</taxon>
        <taxon>Popillia</taxon>
    </lineage>
</organism>
<accession>A0AAW1IS21</accession>
<evidence type="ECO:0000313" key="2">
    <source>
        <dbReference type="EMBL" id="KAK9692704.1"/>
    </source>
</evidence>
<proteinExistence type="predicted"/>
<keyword evidence="3" id="KW-1185">Reference proteome</keyword>
<reference evidence="2 3" key="1">
    <citation type="journal article" date="2024" name="BMC Genomics">
        <title>De novo assembly and annotation of Popillia japonica's genome with initial clues to its potential as an invasive pest.</title>
        <authorList>
            <person name="Cucini C."/>
            <person name="Boschi S."/>
            <person name="Funari R."/>
            <person name="Cardaioli E."/>
            <person name="Iannotti N."/>
            <person name="Marturano G."/>
            <person name="Paoli F."/>
            <person name="Bruttini M."/>
            <person name="Carapelli A."/>
            <person name="Frati F."/>
            <person name="Nardi F."/>
        </authorList>
    </citation>
    <scope>NUCLEOTIDE SEQUENCE [LARGE SCALE GENOMIC DNA]</scope>
    <source>
        <strain evidence="2">DMR45628</strain>
    </source>
</reference>
<gene>
    <name evidence="2" type="ORF">QE152_g34966</name>
</gene>
<dbReference type="AlphaFoldDB" id="A0AAW1IS21"/>
<sequence>MDSPSCSPDLNPKEHVWDMLDSTPTLYKFALVRFFIATGAALGKHLLRHDDDADCNDGEGMGKTEKAEDDGAALGKHLLRHDDDADCNDGEGMGKTEKAEDDEARNKKLLSKLAAPVRYYSRVSYYTKNKQDLKLFLNVMVKARSMHRIIEAANLS</sequence>
<dbReference type="EMBL" id="JASPKY010000570">
    <property type="protein sequence ID" value="KAK9692704.1"/>
    <property type="molecule type" value="Genomic_DNA"/>
</dbReference>
<dbReference type="Proteomes" id="UP001458880">
    <property type="component" value="Unassembled WGS sequence"/>
</dbReference>